<dbReference type="STRING" id="870435.A0A0C3II51"/>
<feature type="compositionally biased region" description="Acidic residues" evidence="3">
    <location>
        <begin position="108"/>
        <end position="129"/>
    </location>
</feature>
<reference evidence="5 6" key="1">
    <citation type="submission" date="2014-04" db="EMBL/GenBank/DDBJ databases">
        <authorList>
            <consortium name="DOE Joint Genome Institute"/>
            <person name="Kuo A."/>
            <person name="Kohler A."/>
            <person name="Costa M.D."/>
            <person name="Nagy L.G."/>
            <person name="Floudas D."/>
            <person name="Copeland A."/>
            <person name="Barry K.W."/>
            <person name="Cichocki N."/>
            <person name="Veneault-Fourrey C."/>
            <person name="LaButti K."/>
            <person name="Lindquist E.A."/>
            <person name="Lipzen A."/>
            <person name="Lundell T."/>
            <person name="Morin E."/>
            <person name="Murat C."/>
            <person name="Sun H."/>
            <person name="Tunlid A."/>
            <person name="Henrissat B."/>
            <person name="Grigoriev I.V."/>
            <person name="Hibbett D.S."/>
            <person name="Martin F."/>
            <person name="Nordberg H.P."/>
            <person name="Cantor M.N."/>
            <person name="Hua S.X."/>
        </authorList>
    </citation>
    <scope>NUCLEOTIDE SEQUENCE [LARGE SCALE GENOMIC DNA]</scope>
    <source>
        <strain evidence="5 6">Marx 270</strain>
    </source>
</reference>
<dbReference type="SMART" id="SM00343">
    <property type="entry name" value="ZnF_C2HC"/>
    <property type="match status" value="1"/>
</dbReference>
<dbReference type="SUPFAM" id="SSF57756">
    <property type="entry name" value="Retrovirus zinc finger-like domains"/>
    <property type="match status" value="1"/>
</dbReference>
<feature type="region of interest" description="Disordered" evidence="3">
    <location>
        <begin position="1"/>
        <end position="30"/>
    </location>
</feature>
<organism evidence="5 6">
    <name type="scientific">Pisolithus tinctorius Marx 270</name>
    <dbReference type="NCBI Taxonomy" id="870435"/>
    <lineage>
        <taxon>Eukaryota</taxon>
        <taxon>Fungi</taxon>
        <taxon>Dikarya</taxon>
        <taxon>Basidiomycota</taxon>
        <taxon>Agaricomycotina</taxon>
        <taxon>Agaricomycetes</taxon>
        <taxon>Agaricomycetidae</taxon>
        <taxon>Boletales</taxon>
        <taxon>Sclerodermatineae</taxon>
        <taxon>Pisolithaceae</taxon>
        <taxon>Pisolithus</taxon>
    </lineage>
</organism>
<dbReference type="AlphaFoldDB" id="A0A0C3II51"/>
<keyword evidence="6" id="KW-1185">Reference proteome</keyword>
<dbReference type="Gene3D" id="4.10.60.10">
    <property type="entry name" value="Zinc finger, CCHC-type"/>
    <property type="match status" value="1"/>
</dbReference>
<proteinExistence type="predicted"/>
<dbReference type="InParanoid" id="A0A0C3II51"/>
<dbReference type="EMBL" id="KN832042">
    <property type="protein sequence ID" value="KIN96702.1"/>
    <property type="molecule type" value="Genomic_DNA"/>
</dbReference>
<evidence type="ECO:0000313" key="5">
    <source>
        <dbReference type="EMBL" id="KIN96702.1"/>
    </source>
</evidence>
<evidence type="ECO:0000256" key="1">
    <source>
        <dbReference type="ARBA" id="ARBA00022664"/>
    </source>
</evidence>
<evidence type="ECO:0000259" key="4">
    <source>
        <dbReference type="PROSITE" id="PS50158"/>
    </source>
</evidence>
<dbReference type="InterPro" id="IPR001878">
    <property type="entry name" value="Znf_CCHC"/>
</dbReference>
<evidence type="ECO:0000313" key="6">
    <source>
        <dbReference type="Proteomes" id="UP000054217"/>
    </source>
</evidence>
<accession>A0A0C3II51</accession>
<dbReference type="HOGENOM" id="CLU_1378642_0_0_1"/>
<name>A0A0C3II51_PISTI</name>
<evidence type="ECO:0000256" key="3">
    <source>
        <dbReference type="SAM" id="MobiDB-lite"/>
    </source>
</evidence>
<dbReference type="GO" id="GO:0003676">
    <property type="term" value="F:nucleic acid binding"/>
    <property type="evidence" value="ECO:0007669"/>
    <property type="project" value="InterPro"/>
</dbReference>
<protein>
    <recommendedName>
        <fullName evidence="4">CCHC-type domain-containing protein</fullName>
    </recommendedName>
</protein>
<keyword evidence="2" id="KW-0479">Metal-binding</keyword>
<feature type="compositionally biased region" description="Basic and acidic residues" evidence="3">
    <location>
        <begin position="12"/>
        <end position="30"/>
    </location>
</feature>
<feature type="region of interest" description="Disordered" evidence="3">
    <location>
        <begin position="100"/>
        <end position="131"/>
    </location>
</feature>
<feature type="domain" description="CCHC-type" evidence="4">
    <location>
        <begin position="38"/>
        <end position="53"/>
    </location>
</feature>
<keyword evidence="1" id="KW-0507">mRNA processing</keyword>
<reference evidence="6" key="2">
    <citation type="submission" date="2015-01" db="EMBL/GenBank/DDBJ databases">
        <title>Evolutionary Origins and Diversification of the Mycorrhizal Mutualists.</title>
        <authorList>
            <consortium name="DOE Joint Genome Institute"/>
            <consortium name="Mycorrhizal Genomics Consortium"/>
            <person name="Kohler A."/>
            <person name="Kuo A."/>
            <person name="Nagy L.G."/>
            <person name="Floudas D."/>
            <person name="Copeland A."/>
            <person name="Barry K.W."/>
            <person name="Cichocki N."/>
            <person name="Veneault-Fourrey C."/>
            <person name="LaButti K."/>
            <person name="Lindquist E.A."/>
            <person name="Lipzen A."/>
            <person name="Lundell T."/>
            <person name="Morin E."/>
            <person name="Murat C."/>
            <person name="Riley R."/>
            <person name="Ohm R."/>
            <person name="Sun H."/>
            <person name="Tunlid A."/>
            <person name="Henrissat B."/>
            <person name="Grigoriev I.V."/>
            <person name="Hibbett D.S."/>
            <person name="Martin F."/>
        </authorList>
    </citation>
    <scope>NUCLEOTIDE SEQUENCE [LARGE SCALE GENOMIC DNA]</scope>
    <source>
        <strain evidence="6">Marx 270</strain>
    </source>
</reference>
<dbReference type="OrthoDB" id="2692834at2759"/>
<keyword evidence="2" id="KW-0863">Zinc-finger</keyword>
<evidence type="ECO:0000256" key="2">
    <source>
        <dbReference type="PROSITE-ProRule" id="PRU00047"/>
    </source>
</evidence>
<dbReference type="PROSITE" id="PS50158">
    <property type="entry name" value="ZF_CCHC"/>
    <property type="match status" value="1"/>
</dbReference>
<gene>
    <name evidence="5" type="ORF">M404DRAFT_33044</name>
</gene>
<dbReference type="Proteomes" id="UP000054217">
    <property type="component" value="Unassembled WGS sequence"/>
</dbReference>
<sequence>MDSSKTGGQHAKCPDRCKRDSPKLSKEEQERHKAEGLCFICHKSGHFSRNCPDRHTVSTSSKPPGVTSFGVDIDFGDIECQRQLAASVDRDPEISVNFIQTRGPRVQDEEDLPEDDLPDLESVSDDDNEERLSDIVTTDEDGLPTGMQIYVYDRRPFWGNQSLGTWLGHPLEECAMDRLARICYPGDDPDSLSTFMDS</sequence>
<dbReference type="GO" id="GO:0008270">
    <property type="term" value="F:zinc ion binding"/>
    <property type="evidence" value="ECO:0007669"/>
    <property type="project" value="UniProtKB-KW"/>
</dbReference>
<dbReference type="InterPro" id="IPR036875">
    <property type="entry name" value="Znf_CCHC_sf"/>
</dbReference>
<keyword evidence="2" id="KW-0862">Zinc</keyword>
<dbReference type="GO" id="GO:0006397">
    <property type="term" value="P:mRNA processing"/>
    <property type="evidence" value="ECO:0007669"/>
    <property type="project" value="UniProtKB-KW"/>
</dbReference>